<reference evidence="4 5" key="1">
    <citation type="submission" date="2017-09" db="EMBL/GenBank/DDBJ databases">
        <title>WGS assembly of Aquilegia coerulea Goldsmith.</title>
        <authorList>
            <person name="Hodges S."/>
            <person name="Kramer E."/>
            <person name="Nordborg M."/>
            <person name="Tomkins J."/>
            <person name="Borevitz J."/>
            <person name="Derieg N."/>
            <person name="Yan J."/>
            <person name="Mihaltcheva S."/>
            <person name="Hayes R.D."/>
            <person name="Rokhsar D."/>
        </authorList>
    </citation>
    <scope>NUCLEOTIDE SEQUENCE [LARGE SCALE GENOMIC DNA]</scope>
    <source>
        <strain evidence="5">cv. Goldsmith</strain>
    </source>
</reference>
<accession>A0A2G5DQC9</accession>
<dbReference type="EMBL" id="KZ305033">
    <property type="protein sequence ID" value="PIA45724.1"/>
    <property type="molecule type" value="Genomic_DNA"/>
</dbReference>
<gene>
    <name evidence="4" type="ORF">AQUCO_01600159v1</name>
</gene>
<sequence length="257" mass="29086">MLKEKMRGFLLRDIQRHFLSGTRIGHHTKFLSGSANNTNSSKALGEAKSVRDLDAYKKLENLDFMTAAKMLFTEPPKKKKFGLDFHLVQLFFCCMPPLAVYLVAQYARYEIKKMEAEREVKKKKAEEEEKAEVMKALTLEEERRKNDPELLQVKARLDAIEDALKGIRVESKKPSSPNLNKDLGNTEKEKLETVRPKSGSRTDDNSTAVDDKHLPRATSGPSKPSPTPKNEGKPGTSVEDQTDDPRKRDQKRESGGE</sequence>
<keyword evidence="3" id="KW-1133">Transmembrane helix</keyword>
<feature type="compositionally biased region" description="Basic and acidic residues" evidence="2">
    <location>
        <begin position="184"/>
        <end position="214"/>
    </location>
</feature>
<name>A0A2G5DQC9_AQUCA</name>
<keyword evidence="3" id="KW-0812">Transmembrane</keyword>
<feature type="region of interest" description="Disordered" evidence="2">
    <location>
        <begin position="168"/>
        <end position="257"/>
    </location>
</feature>
<keyword evidence="3" id="KW-0472">Membrane</keyword>
<feature type="compositionally biased region" description="Basic and acidic residues" evidence="2">
    <location>
        <begin position="243"/>
        <end position="257"/>
    </location>
</feature>
<feature type="transmembrane region" description="Helical" evidence="3">
    <location>
        <begin position="85"/>
        <end position="104"/>
    </location>
</feature>
<evidence type="ECO:0000256" key="1">
    <source>
        <dbReference type="SAM" id="Coils"/>
    </source>
</evidence>
<dbReference type="AlphaFoldDB" id="A0A2G5DQC9"/>
<dbReference type="STRING" id="218851.A0A2G5DQC9"/>
<evidence type="ECO:0000256" key="2">
    <source>
        <dbReference type="SAM" id="MobiDB-lite"/>
    </source>
</evidence>
<evidence type="ECO:0000313" key="5">
    <source>
        <dbReference type="Proteomes" id="UP000230069"/>
    </source>
</evidence>
<dbReference type="OrthoDB" id="2021107at2759"/>
<evidence type="ECO:0000313" key="4">
    <source>
        <dbReference type="EMBL" id="PIA45724.1"/>
    </source>
</evidence>
<protein>
    <submittedName>
        <fullName evidence="4">Uncharacterized protein</fullName>
    </submittedName>
</protein>
<organism evidence="4 5">
    <name type="scientific">Aquilegia coerulea</name>
    <name type="common">Rocky mountain columbine</name>
    <dbReference type="NCBI Taxonomy" id="218851"/>
    <lineage>
        <taxon>Eukaryota</taxon>
        <taxon>Viridiplantae</taxon>
        <taxon>Streptophyta</taxon>
        <taxon>Embryophyta</taxon>
        <taxon>Tracheophyta</taxon>
        <taxon>Spermatophyta</taxon>
        <taxon>Magnoliopsida</taxon>
        <taxon>Ranunculales</taxon>
        <taxon>Ranunculaceae</taxon>
        <taxon>Thalictroideae</taxon>
        <taxon>Aquilegia</taxon>
    </lineage>
</organism>
<keyword evidence="1" id="KW-0175">Coiled coil</keyword>
<evidence type="ECO:0000256" key="3">
    <source>
        <dbReference type="SAM" id="Phobius"/>
    </source>
</evidence>
<dbReference type="PANTHER" id="PTHR36339:SF2">
    <property type="entry name" value="F23A5.5"/>
    <property type="match status" value="1"/>
</dbReference>
<dbReference type="FunCoup" id="A0A2G5DQC9">
    <property type="interactions" value="674"/>
</dbReference>
<dbReference type="InParanoid" id="A0A2G5DQC9"/>
<dbReference type="Proteomes" id="UP000230069">
    <property type="component" value="Unassembled WGS sequence"/>
</dbReference>
<keyword evidence="5" id="KW-1185">Reference proteome</keyword>
<dbReference type="PANTHER" id="PTHR36339">
    <property type="entry name" value="F23A5.5"/>
    <property type="match status" value="1"/>
</dbReference>
<feature type="coiled-coil region" evidence="1">
    <location>
        <begin position="106"/>
        <end position="143"/>
    </location>
</feature>
<proteinExistence type="predicted"/>